<sequence length="653" mass="69350">MIDKTNKQIKGSISEEDISTLLQRYTATTILTLLQEVAQFPGVKLNWNALVKKTSTGISNAREYQMLWRQLAYRDALLEKLEDGAEPLDDDSDLEYELEPCPSVSSEASAEAAACVKVLIASGLPNDSSLASNSTVEAPLTINIPNERSFRVSSENSQPTCSMQGMNITVPVSVQKKILPAVTSVETLEGNGSAGAKPPARRKRKPWSEAEDMELIAAVQKCGVGNWANILRGNFKGERSASQLAQRWTTIKKRLGNLNVEGNSTIHQLSEAQLATRSALSLALDMPDKTLTAACTNNPGLKITSSNSALPTISGEATVQAQSQFQQGPTASVQAPNRSQQGPITSASSHNQPQKGPIPSVPAQNPSQHGPVASVQVPNQSQQCPMTTNASPRGSSSSTLKSRVTSKKPLAKSFSATGSILDATAVKPLIPGGTSSHLEVRSNVQYVCTGQTAEPLSSPIVTSSTLHPGSVKSAAQRVEHTPSASSSSLNVSIQQSNAVTSSPTTEGPPKEELEAAIVIKSSVSDSLSKEQVKENGACVSKNEPGELVIEHKEAVLNPEYVLKNLEAVAEYPNEKLMSEGDQVDVKANLVEESENTGDKKIDCSLVKKSDSQPTAEESWRNQSMIETPAEASLNDGCTMNLAVLSTAETGQAT</sequence>
<dbReference type="SUPFAM" id="SSF46689">
    <property type="entry name" value="Homeodomain-like"/>
    <property type="match status" value="1"/>
</dbReference>
<dbReference type="SMART" id="SM00717">
    <property type="entry name" value="SANT"/>
    <property type="match status" value="1"/>
</dbReference>
<dbReference type="PANTHER" id="PTHR47206">
    <property type="entry name" value="HOMEODOMAIN-LIKE SUPERFAMILY PROTEIN"/>
    <property type="match status" value="1"/>
</dbReference>
<reference evidence="7" key="1">
    <citation type="submission" date="2025-08" db="UniProtKB">
        <authorList>
            <consortium name="RefSeq"/>
        </authorList>
    </citation>
    <scope>IDENTIFICATION</scope>
    <source>
        <tissue evidence="7">Fruit stalk</tissue>
    </source>
</reference>
<evidence type="ECO:0000256" key="2">
    <source>
        <dbReference type="ARBA" id="ARBA00023242"/>
    </source>
</evidence>
<evidence type="ECO:0000256" key="1">
    <source>
        <dbReference type="ARBA" id="ARBA00004123"/>
    </source>
</evidence>
<dbReference type="CDD" id="cd11660">
    <property type="entry name" value="SANT_TRF"/>
    <property type="match status" value="1"/>
</dbReference>
<dbReference type="PROSITE" id="PS50090">
    <property type="entry name" value="MYB_LIKE"/>
    <property type="match status" value="1"/>
</dbReference>
<dbReference type="PANTHER" id="PTHR47206:SF1">
    <property type="entry name" value="HOMEODOMAIN-LIKE SUPERFAMILY PROTEIN"/>
    <property type="match status" value="1"/>
</dbReference>
<evidence type="ECO:0000259" key="5">
    <source>
        <dbReference type="PROSITE" id="PS51294"/>
    </source>
</evidence>
<evidence type="ECO:0000313" key="6">
    <source>
        <dbReference type="Proteomes" id="UP000515121"/>
    </source>
</evidence>
<dbReference type="GeneID" id="111312460"/>
<feature type="region of interest" description="Disordered" evidence="3">
    <location>
        <begin position="317"/>
        <end position="408"/>
    </location>
</feature>
<feature type="region of interest" description="Disordered" evidence="3">
    <location>
        <begin position="189"/>
        <end position="208"/>
    </location>
</feature>
<evidence type="ECO:0000259" key="4">
    <source>
        <dbReference type="PROSITE" id="PS50090"/>
    </source>
</evidence>
<dbReference type="RefSeq" id="XP_022768465.1">
    <property type="nucleotide sequence ID" value="XM_022912730.1"/>
</dbReference>
<dbReference type="OrthoDB" id="608866at2759"/>
<keyword evidence="6" id="KW-1185">Reference proteome</keyword>
<dbReference type="Gene3D" id="1.10.10.60">
    <property type="entry name" value="Homeodomain-like"/>
    <property type="match status" value="1"/>
</dbReference>
<feature type="compositionally biased region" description="Polar residues" evidence="3">
    <location>
        <begin position="317"/>
        <end position="354"/>
    </location>
</feature>
<accession>A0A6P6AUH9</accession>
<feature type="compositionally biased region" description="Low complexity" evidence="3">
    <location>
        <begin position="391"/>
        <end position="403"/>
    </location>
</feature>
<feature type="compositionally biased region" description="Polar residues" evidence="3">
    <location>
        <begin position="376"/>
        <end position="390"/>
    </location>
</feature>
<dbReference type="GO" id="GO:0005634">
    <property type="term" value="C:nucleus"/>
    <property type="evidence" value="ECO:0007669"/>
    <property type="project" value="UniProtKB-SubCell"/>
</dbReference>
<dbReference type="AlphaFoldDB" id="A0A6P6AUH9"/>
<dbReference type="KEGG" id="dzi:111312460"/>
<protein>
    <submittedName>
        <fullName evidence="7">Mucin-5AC-like</fullName>
    </submittedName>
</protein>
<organism evidence="6 7">
    <name type="scientific">Durio zibethinus</name>
    <name type="common">Durian</name>
    <dbReference type="NCBI Taxonomy" id="66656"/>
    <lineage>
        <taxon>Eukaryota</taxon>
        <taxon>Viridiplantae</taxon>
        <taxon>Streptophyta</taxon>
        <taxon>Embryophyta</taxon>
        <taxon>Tracheophyta</taxon>
        <taxon>Spermatophyta</taxon>
        <taxon>Magnoliopsida</taxon>
        <taxon>eudicotyledons</taxon>
        <taxon>Gunneridae</taxon>
        <taxon>Pentapetalae</taxon>
        <taxon>rosids</taxon>
        <taxon>malvids</taxon>
        <taxon>Malvales</taxon>
        <taxon>Malvaceae</taxon>
        <taxon>Helicteroideae</taxon>
        <taxon>Durio</taxon>
    </lineage>
</organism>
<dbReference type="InterPro" id="IPR017930">
    <property type="entry name" value="Myb_dom"/>
</dbReference>
<dbReference type="Pfam" id="PF00249">
    <property type="entry name" value="Myb_DNA-binding"/>
    <property type="match status" value="1"/>
</dbReference>
<comment type="subcellular location">
    <subcellularLocation>
        <location evidence="1">Nucleus</location>
    </subcellularLocation>
</comment>
<feature type="compositionally biased region" description="Low complexity" evidence="3">
    <location>
        <begin position="483"/>
        <end position="497"/>
    </location>
</feature>
<evidence type="ECO:0000256" key="3">
    <source>
        <dbReference type="SAM" id="MobiDB-lite"/>
    </source>
</evidence>
<dbReference type="InterPro" id="IPR009057">
    <property type="entry name" value="Homeodomain-like_sf"/>
</dbReference>
<dbReference type="PROSITE" id="PS51294">
    <property type="entry name" value="HTH_MYB"/>
    <property type="match status" value="1"/>
</dbReference>
<dbReference type="InterPro" id="IPR001005">
    <property type="entry name" value="SANT/Myb"/>
</dbReference>
<keyword evidence="2" id="KW-0539">Nucleus</keyword>
<evidence type="ECO:0000313" key="7">
    <source>
        <dbReference type="RefSeq" id="XP_022768465.1"/>
    </source>
</evidence>
<feature type="region of interest" description="Disordered" evidence="3">
    <location>
        <begin position="459"/>
        <end position="510"/>
    </location>
</feature>
<feature type="domain" description="Myb-like" evidence="4">
    <location>
        <begin position="199"/>
        <end position="252"/>
    </location>
</feature>
<dbReference type="Proteomes" id="UP000515121">
    <property type="component" value="Unplaced"/>
</dbReference>
<gene>
    <name evidence="7" type="primary">LOC111312460</name>
</gene>
<feature type="domain" description="HTH myb-type" evidence="5">
    <location>
        <begin position="201"/>
        <end position="256"/>
    </location>
</feature>
<proteinExistence type="predicted"/>
<name>A0A6P6AUH9_DURZI</name>